<protein>
    <submittedName>
        <fullName evidence="2">CubicO group peptidase (Beta-lactamase class C family)</fullName>
    </submittedName>
</protein>
<dbReference type="Proteomes" id="UP001516061">
    <property type="component" value="Unassembled WGS sequence"/>
</dbReference>
<reference evidence="2 3" key="1">
    <citation type="submission" date="2020-05" db="EMBL/GenBank/DDBJ databases">
        <title>Genomic Encyclopedia of Type Strains, Phase IV (KMG-V): Genome sequencing to study the core and pangenomes of soil and plant-associated prokaryotes.</title>
        <authorList>
            <person name="Whitman W."/>
        </authorList>
    </citation>
    <scope>NUCLEOTIDE SEQUENCE [LARGE SCALE GENOMIC DNA]</scope>
    <source>
        <strain evidence="2 3">C29</strain>
    </source>
</reference>
<dbReference type="InterPro" id="IPR012338">
    <property type="entry name" value="Beta-lactam/transpept-like"/>
</dbReference>
<name>A0ABX2G657_9BURK</name>
<gene>
    <name evidence="2" type="ORF">HNQ01_003530</name>
</gene>
<evidence type="ECO:0000313" key="3">
    <source>
        <dbReference type="Proteomes" id="UP001516061"/>
    </source>
</evidence>
<proteinExistence type="predicted"/>
<accession>A0ABX2G657</accession>
<dbReference type="Gene3D" id="3.40.710.10">
    <property type="entry name" value="DD-peptidase/beta-lactamase superfamily"/>
    <property type="match status" value="1"/>
</dbReference>
<comment type="caution">
    <text evidence="2">The sequence shown here is derived from an EMBL/GenBank/DDBJ whole genome shotgun (WGS) entry which is preliminary data.</text>
</comment>
<organism evidence="2 3">
    <name type="scientific">Sphaerotilus uruguayifluvii</name>
    <dbReference type="NCBI Taxonomy" id="2735897"/>
    <lineage>
        <taxon>Bacteria</taxon>
        <taxon>Pseudomonadati</taxon>
        <taxon>Pseudomonadota</taxon>
        <taxon>Betaproteobacteria</taxon>
        <taxon>Burkholderiales</taxon>
        <taxon>Sphaerotilaceae</taxon>
        <taxon>Sphaerotilus</taxon>
    </lineage>
</organism>
<dbReference type="PANTHER" id="PTHR43283">
    <property type="entry name" value="BETA-LACTAMASE-RELATED"/>
    <property type="match status" value="1"/>
</dbReference>
<dbReference type="PROSITE" id="PS51257">
    <property type="entry name" value="PROKAR_LIPOPROTEIN"/>
    <property type="match status" value="1"/>
</dbReference>
<dbReference type="RefSeq" id="WP_173806750.1">
    <property type="nucleotide sequence ID" value="NZ_JABSNM010000019.1"/>
</dbReference>
<keyword evidence="3" id="KW-1185">Reference proteome</keyword>
<dbReference type="SUPFAM" id="SSF56601">
    <property type="entry name" value="beta-lactamase/transpeptidase-like"/>
    <property type="match status" value="1"/>
</dbReference>
<feature type="domain" description="Beta-lactamase-related" evidence="1">
    <location>
        <begin position="89"/>
        <end position="389"/>
    </location>
</feature>
<dbReference type="InterPro" id="IPR001466">
    <property type="entry name" value="Beta-lactam-related"/>
</dbReference>
<dbReference type="EMBL" id="JABSNM010000019">
    <property type="protein sequence ID" value="NRT57769.1"/>
    <property type="molecule type" value="Genomic_DNA"/>
</dbReference>
<evidence type="ECO:0000259" key="1">
    <source>
        <dbReference type="Pfam" id="PF00144"/>
    </source>
</evidence>
<dbReference type="Pfam" id="PF00144">
    <property type="entry name" value="Beta-lactamase"/>
    <property type="match status" value="1"/>
</dbReference>
<dbReference type="InterPro" id="IPR050789">
    <property type="entry name" value="Diverse_Enzym_Activities"/>
</dbReference>
<sequence>MPPRPSRSLPSRALGALLLPLALSGCSLMPPAWIIGQQRTTITDHLHFDNAPIPASRQPVVLPAATEALKLPAAPGGGELGPWLEQQGTVALVVLRDGRILHEQYFAGRQRDTLLTSFSMAKSVVALLLGQAIRDGHIHGLDDPVTRYLPELEAQDPRFVQVRLRDLLAMRSGIAFQEQYGSPWSDVAVFYLTHDLGRAVAGLKIAEPPDQRYRYSSGDTQVLGMAIERATGRRLPQLLAHGLWEPIGAGMEASWSVDSAVLGQAKAFCCLNARAIDFARIGQLMLDRGRVGTRQVVPSDWIDTLLAVQEHPGKDAAARRNIEDPSRPSAVFYTGQWRRMPQGRLEAAPDPASGVDPATLVPGTDFYAQGQHGQYIYVAPQQRTVVVRLGTDRLPGTWWPGLLGRIARSGLDSTEPVVEALSAR</sequence>
<dbReference type="PANTHER" id="PTHR43283:SF7">
    <property type="entry name" value="BETA-LACTAMASE-RELATED DOMAIN-CONTAINING PROTEIN"/>
    <property type="match status" value="1"/>
</dbReference>
<evidence type="ECO:0000313" key="2">
    <source>
        <dbReference type="EMBL" id="NRT57769.1"/>
    </source>
</evidence>